<keyword evidence="2" id="KW-0378">Hydrolase</keyword>
<dbReference type="InterPro" id="IPR027417">
    <property type="entry name" value="P-loop_NTPase"/>
</dbReference>
<evidence type="ECO:0000259" key="5">
    <source>
        <dbReference type="Pfam" id="PF13086"/>
    </source>
</evidence>
<evidence type="ECO:0000256" key="3">
    <source>
        <dbReference type="ARBA" id="ARBA00022806"/>
    </source>
</evidence>
<dbReference type="GO" id="GO:0005694">
    <property type="term" value="C:chromosome"/>
    <property type="evidence" value="ECO:0007669"/>
    <property type="project" value="UniProtKB-ARBA"/>
</dbReference>
<dbReference type="GO" id="GO:0005524">
    <property type="term" value="F:ATP binding"/>
    <property type="evidence" value="ECO:0007669"/>
    <property type="project" value="UniProtKB-KW"/>
</dbReference>
<dbReference type="AlphaFoldDB" id="A0A7J7I6S7"/>
<keyword evidence="3" id="KW-0347">Helicase</keyword>
<gene>
    <name evidence="7" type="ORF">HYC85_001942</name>
</gene>
<dbReference type="InterPro" id="IPR045055">
    <property type="entry name" value="DNA2/NAM7-like"/>
</dbReference>
<feature type="domain" description="DNA2/NAM7 helicase helicase" evidence="5">
    <location>
        <begin position="58"/>
        <end position="485"/>
    </location>
</feature>
<evidence type="ECO:0000256" key="4">
    <source>
        <dbReference type="ARBA" id="ARBA00022840"/>
    </source>
</evidence>
<dbReference type="FunFam" id="3.40.50.300:FF:000326">
    <property type="entry name" value="P-loop containing nucleoside triphosphate hydrolase"/>
    <property type="match status" value="1"/>
</dbReference>
<sequence>MFVYGRALNSELEGGNMNIIKTVLQIDPNVETDCTQCDSQENDSVVVHNARNAISSFNLDDSQKAVVLSCLDTRECHHQISVKLIWGPPGTGKTKTVGSLLFVLFRMKCRTLTCAPTNIAVLGVATRLVSLVRKSFQYDTYGLGDIVLFCNGEKAKIDDHEDLIDVFLDYRISVLASCFAPMSGWNNNRYGCYSTVTTATVAATTDIPVNLIHIAKAAVTSGGNRQNHYVTALRNCCGRFLKPWLYQLYLEKEDAKNYKDEGDNEDEEEEIIFGIRKVNNNQDNEGDIYDQDLKDMDKRKIWKKAIVQALKERKSKNKKIQNKEPCQRKSQLKCDNLLTFDEFFKRRYEFIGNRGFANEGWREVLNGIKDVGNSINRLAMLSLAKTKCLEVLKFLHEKLSVVPCNVTGYYQIRRFCLQTTCLIFCTASSSVKLHTEGMAPLELLVIDEAAQLKECEFTIPLQLFGLRHAILIGDEGQLPAMVQSEICKKADFGRSLFERLVLLGHKKHLLEVQYRMHPSISLYLNREFYDKKILDGPNVKEITYEKRFLQGKMFGSYSFINVAYGKEDFDDRHSRKNMVEVAVIVEIVATLFKESVASKQKVRVGCISAYKAQVFALQHKLEKIYSTDANSNFSVSVRSVDGFQGGEEDVIIISTMRCNGCGSVGFLTNRQRTNVALTRARHCLWILGNSATLINSGSVWKKLILDAKSRGCFYDANDDKNLAQAIEGALVELNQLDTLLSIESQLFSNAKWKVCFSDDFKKSMARIKNVEVRKEVLSLLEKLSSGWQLHHEKDKVLDMNGTSSDLLELDKVNGSLNLAWSVDIVKENSEDVQVLKVWDILPLSDIPKLANCLDTVFGNYTVNFMNRCKCKRFEGNLAIPVTWPADSSAGRKTFLADDDHMWFLESQVASLSLNHAPRSSTNR</sequence>
<name>A0A7J7I6S7_CAMSI</name>
<keyword evidence="4" id="KW-0067">ATP-binding</keyword>
<dbReference type="CDD" id="cd18808">
    <property type="entry name" value="SF1_C_Upf1"/>
    <property type="match status" value="1"/>
</dbReference>
<dbReference type="EMBL" id="JACBKZ010000001">
    <property type="protein sequence ID" value="KAF5960733.1"/>
    <property type="molecule type" value="Genomic_DNA"/>
</dbReference>
<dbReference type="SUPFAM" id="SSF52540">
    <property type="entry name" value="P-loop containing nucleoside triphosphate hydrolases"/>
    <property type="match status" value="1"/>
</dbReference>
<keyword evidence="8" id="KW-1185">Reference proteome</keyword>
<proteinExistence type="predicted"/>
<dbReference type="GO" id="GO:0016787">
    <property type="term" value="F:hydrolase activity"/>
    <property type="evidence" value="ECO:0007669"/>
    <property type="project" value="UniProtKB-KW"/>
</dbReference>
<dbReference type="InterPro" id="IPR041679">
    <property type="entry name" value="DNA2/NAM7-like_C"/>
</dbReference>
<evidence type="ECO:0008006" key="9">
    <source>
        <dbReference type="Google" id="ProtNLM"/>
    </source>
</evidence>
<protein>
    <recommendedName>
        <fullName evidence="9">DNA2/NAM7 helicase-like C-terminal domain-containing protein</fullName>
    </recommendedName>
</protein>
<reference evidence="7 8" key="2">
    <citation type="submission" date="2020-07" db="EMBL/GenBank/DDBJ databases">
        <title>Genome assembly of wild tea tree DASZ reveals pedigree and selection history of tea varieties.</title>
        <authorList>
            <person name="Zhang W."/>
        </authorList>
    </citation>
    <scope>NUCLEOTIDE SEQUENCE [LARGE SCALE GENOMIC DNA]</scope>
    <source>
        <strain evidence="8">cv. G240</strain>
        <tissue evidence="7">Leaf</tissue>
    </source>
</reference>
<evidence type="ECO:0000313" key="7">
    <source>
        <dbReference type="EMBL" id="KAF5960733.1"/>
    </source>
</evidence>
<dbReference type="Pfam" id="PF13086">
    <property type="entry name" value="AAA_11"/>
    <property type="match status" value="1"/>
</dbReference>
<dbReference type="GO" id="GO:0004386">
    <property type="term" value="F:helicase activity"/>
    <property type="evidence" value="ECO:0007669"/>
    <property type="project" value="UniProtKB-KW"/>
</dbReference>
<accession>A0A7J7I6S7</accession>
<dbReference type="Gene3D" id="3.40.50.300">
    <property type="entry name" value="P-loop containing nucleotide triphosphate hydrolases"/>
    <property type="match status" value="3"/>
</dbReference>
<reference evidence="8" key="1">
    <citation type="journal article" date="2020" name="Nat. Commun.">
        <title>Genome assembly of wild tea tree DASZ reveals pedigree and selection history of tea varieties.</title>
        <authorList>
            <person name="Zhang W."/>
            <person name="Zhang Y."/>
            <person name="Qiu H."/>
            <person name="Guo Y."/>
            <person name="Wan H."/>
            <person name="Zhang X."/>
            <person name="Scossa F."/>
            <person name="Alseekh S."/>
            <person name="Zhang Q."/>
            <person name="Wang P."/>
            <person name="Xu L."/>
            <person name="Schmidt M.H."/>
            <person name="Jia X."/>
            <person name="Li D."/>
            <person name="Zhu A."/>
            <person name="Guo F."/>
            <person name="Chen W."/>
            <person name="Ni D."/>
            <person name="Usadel B."/>
            <person name="Fernie A.R."/>
            <person name="Wen W."/>
        </authorList>
    </citation>
    <scope>NUCLEOTIDE SEQUENCE [LARGE SCALE GENOMIC DNA]</scope>
    <source>
        <strain evidence="8">cv. G240</strain>
    </source>
</reference>
<dbReference type="PANTHER" id="PTHR10887:SF522">
    <property type="entry name" value="P-LOOP CONTAINING NUCLEOSIDE TRIPHOSPHATE HYDROLASES SUPERFAMILY PROTEIN"/>
    <property type="match status" value="1"/>
</dbReference>
<feature type="domain" description="DNA2/NAM7 helicase-like C-terminal" evidence="6">
    <location>
        <begin position="493"/>
        <end position="690"/>
    </location>
</feature>
<comment type="caution">
    <text evidence="7">The sequence shown here is derived from an EMBL/GenBank/DDBJ whole genome shotgun (WGS) entry which is preliminary data.</text>
</comment>
<organism evidence="7 8">
    <name type="scientific">Camellia sinensis</name>
    <name type="common">Tea plant</name>
    <name type="synonym">Thea sinensis</name>
    <dbReference type="NCBI Taxonomy" id="4442"/>
    <lineage>
        <taxon>Eukaryota</taxon>
        <taxon>Viridiplantae</taxon>
        <taxon>Streptophyta</taxon>
        <taxon>Embryophyta</taxon>
        <taxon>Tracheophyta</taxon>
        <taxon>Spermatophyta</taxon>
        <taxon>Magnoliopsida</taxon>
        <taxon>eudicotyledons</taxon>
        <taxon>Gunneridae</taxon>
        <taxon>Pentapetalae</taxon>
        <taxon>asterids</taxon>
        <taxon>Ericales</taxon>
        <taxon>Theaceae</taxon>
        <taxon>Camellia</taxon>
    </lineage>
</organism>
<evidence type="ECO:0000256" key="2">
    <source>
        <dbReference type="ARBA" id="ARBA00022801"/>
    </source>
</evidence>
<dbReference type="PANTHER" id="PTHR10887">
    <property type="entry name" value="DNA2/NAM7 HELICASE FAMILY"/>
    <property type="match status" value="1"/>
</dbReference>
<dbReference type="Pfam" id="PF13087">
    <property type="entry name" value="AAA_12"/>
    <property type="match status" value="1"/>
</dbReference>
<evidence type="ECO:0000259" key="6">
    <source>
        <dbReference type="Pfam" id="PF13087"/>
    </source>
</evidence>
<dbReference type="InterPro" id="IPR047187">
    <property type="entry name" value="SF1_C_Upf1"/>
</dbReference>
<dbReference type="Proteomes" id="UP000593564">
    <property type="component" value="Unassembled WGS sequence"/>
</dbReference>
<evidence type="ECO:0000313" key="8">
    <source>
        <dbReference type="Proteomes" id="UP000593564"/>
    </source>
</evidence>
<keyword evidence="1" id="KW-0547">Nucleotide-binding</keyword>
<evidence type="ECO:0000256" key="1">
    <source>
        <dbReference type="ARBA" id="ARBA00022741"/>
    </source>
</evidence>
<dbReference type="InterPro" id="IPR041677">
    <property type="entry name" value="DNA2/NAM7_AAA_11"/>
</dbReference>